<proteinExistence type="predicted"/>
<dbReference type="AlphaFoldDB" id="A0A1M6JLE2"/>
<evidence type="ECO:0008006" key="4">
    <source>
        <dbReference type="Google" id="ProtNLM"/>
    </source>
</evidence>
<evidence type="ECO:0000313" key="3">
    <source>
        <dbReference type="Proteomes" id="UP000184474"/>
    </source>
</evidence>
<feature type="transmembrane region" description="Helical" evidence="1">
    <location>
        <begin position="170"/>
        <end position="190"/>
    </location>
</feature>
<reference evidence="3" key="1">
    <citation type="submission" date="2016-11" db="EMBL/GenBank/DDBJ databases">
        <authorList>
            <person name="Varghese N."/>
            <person name="Submissions S."/>
        </authorList>
    </citation>
    <scope>NUCLEOTIDE SEQUENCE [LARGE SCALE GENOMIC DNA]</scope>
    <source>
        <strain evidence="3">DSM 26134</strain>
    </source>
</reference>
<feature type="transmembrane region" description="Helical" evidence="1">
    <location>
        <begin position="210"/>
        <end position="232"/>
    </location>
</feature>
<evidence type="ECO:0000256" key="1">
    <source>
        <dbReference type="SAM" id="Phobius"/>
    </source>
</evidence>
<dbReference type="Proteomes" id="UP000184474">
    <property type="component" value="Unassembled WGS sequence"/>
</dbReference>
<dbReference type="STRING" id="156994.SAMN04488028_101237"/>
<keyword evidence="3" id="KW-1185">Reference proteome</keyword>
<organism evidence="2 3">
    <name type="scientific">Reichenbachiella agariperforans</name>
    <dbReference type="NCBI Taxonomy" id="156994"/>
    <lineage>
        <taxon>Bacteria</taxon>
        <taxon>Pseudomonadati</taxon>
        <taxon>Bacteroidota</taxon>
        <taxon>Cytophagia</taxon>
        <taxon>Cytophagales</taxon>
        <taxon>Reichenbachiellaceae</taxon>
        <taxon>Reichenbachiella</taxon>
    </lineage>
</organism>
<dbReference type="Pfam" id="PF11750">
    <property type="entry name" value="DUF3307"/>
    <property type="match status" value="1"/>
</dbReference>
<keyword evidence="1" id="KW-0472">Membrane</keyword>
<accession>A0A1M6JLE2</accession>
<keyword evidence="1" id="KW-1133">Transmembrane helix</keyword>
<evidence type="ECO:0000313" key="2">
    <source>
        <dbReference type="EMBL" id="SHJ47529.1"/>
    </source>
</evidence>
<feature type="transmembrane region" description="Helical" evidence="1">
    <location>
        <begin position="121"/>
        <end position="139"/>
    </location>
</feature>
<feature type="transmembrane region" description="Helical" evidence="1">
    <location>
        <begin position="39"/>
        <end position="65"/>
    </location>
</feature>
<dbReference type="RefSeq" id="WP_073118673.1">
    <property type="nucleotide sequence ID" value="NZ_FRAA01000001.1"/>
</dbReference>
<dbReference type="InterPro" id="IPR021737">
    <property type="entry name" value="Phage_phiKZ_Orf197"/>
</dbReference>
<name>A0A1M6JLE2_REIAG</name>
<gene>
    <name evidence="2" type="ORF">SAMN04488028_101237</name>
</gene>
<sequence length="238" mass="26941">MIVFALQLLIAHVIGDFVCQPNAWVLDKIAKGHKSRYLYIHLAVHIVALAVLLQMDYWPVLLIIGGSHGLIDVAKLRLMNHVNHRWLFVWDQLAHLTVIAATVLAYYPVQINWTEVYSTHLLLLVLALLMLTSVVSVVMKQVMSRWSLDEDDATDSLAEAGKYIGILERLFVFGFIILDQWQAIGLLIAAKSVFRFSDLSRAKDRKLTEYILIGTLLSFGLSIVIGLAYQYAGAYWMK</sequence>
<protein>
    <recommendedName>
        <fullName evidence="4">DUF3307 domain-containing protein</fullName>
    </recommendedName>
</protein>
<keyword evidence="1" id="KW-0812">Transmembrane</keyword>
<feature type="transmembrane region" description="Helical" evidence="1">
    <location>
        <begin position="86"/>
        <end position="109"/>
    </location>
</feature>
<dbReference type="EMBL" id="FRAA01000001">
    <property type="protein sequence ID" value="SHJ47529.1"/>
    <property type="molecule type" value="Genomic_DNA"/>
</dbReference>